<protein>
    <recommendedName>
        <fullName evidence="3">Intracellular sulfur oxidation protein</fullName>
    </recommendedName>
</protein>
<reference evidence="1 2" key="1">
    <citation type="submission" date="2018-12" db="EMBL/GenBank/DDBJ databases">
        <authorList>
            <person name="Yang Y."/>
        </authorList>
    </citation>
    <scope>NUCLEOTIDE SEQUENCE [LARGE SCALE GENOMIC DNA]</scope>
    <source>
        <strain evidence="1 2">GSF71</strain>
    </source>
</reference>
<dbReference type="SUPFAM" id="SSF75169">
    <property type="entry name" value="DsrEFH-like"/>
    <property type="match status" value="1"/>
</dbReference>
<gene>
    <name evidence="1" type="ORF">EJ913_15875</name>
</gene>
<sequence length="101" mass="10686">MAASPLRLVIHAPTAASLERARRNALNLRKARPDAEVRIVVNAEAVAAALDRPDAETDPLLRVCGNTLAKLGRTAEGLTVVSAAVLDIAEAQADGWSYMRA</sequence>
<evidence type="ECO:0008006" key="3">
    <source>
        <dbReference type="Google" id="ProtNLM"/>
    </source>
</evidence>
<dbReference type="OrthoDB" id="7306310at2"/>
<dbReference type="Gene3D" id="3.40.1260.10">
    <property type="entry name" value="DsrEFH-like"/>
    <property type="match status" value="1"/>
</dbReference>
<evidence type="ECO:0000313" key="2">
    <source>
        <dbReference type="Proteomes" id="UP000280346"/>
    </source>
</evidence>
<keyword evidence="2" id="KW-1185">Reference proteome</keyword>
<name>A0A3S0V5H1_9PROT</name>
<organism evidence="1 2">
    <name type="scientific">Azospirillum doebereinerae</name>
    <dbReference type="NCBI Taxonomy" id="92933"/>
    <lineage>
        <taxon>Bacteria</taxon>
        <taxon>Pseudomonadati</taxon>
        <taxon>Pseudomonadota</taxon>
        <taxon>Alphaproteobacteria</taxon>
        <taxon>Rhodospirillales</taxon>
        <taxon>Azospirillaceae</taxon>
        <taxon>Azospirillum</taxon>
    </lineage>
</organism>
<dbReference type="EMBL" id="RZIJ01000012">
    <property type="protein sequence ID" value="RUQ69249.1"/>
    <property type="molecule type" value="Genomic_DNA"/>
</dbReference>
<accession>A0A3S0V5H1</accession>
<dbReference type="AlphaFoldDB" id="A0A3S0V5H1"/>
<dbReference type="RefSeq" id="WP_126999560.1">
    <property type="nucleotide sequence ID" value="NZ_CP173192.1"/>
</dbReference>
<dbReference type="InterPro" id="IPR027396">
    <property type="entry name" value="DsrEFH-like"/>
</dbReference>
<proteinExistence type="predicted"/>
<dbReference type="Proteomes" id="UP000280346">
    <property type="component" value="Unassembled WGS sequence"/>
</dbReference>
<comment type="caution">
    <text evidence="1">The sequence shown here is derived from an EMBL/GenBank/DDBJ whole genome shotgun (WGS) entry which is preliminary data.</text>
</comment>
<evidence type="ECO:0000313" key="1">
    <source>
        <dbReference type="EMBL" id="RUQ69249.1"/>
    </source>
</evidence>